<dbReference type="Proteomes" id="UP000036403">
    <property type="component" value="Unassembled WGS sequence"/>
</dbReference>
<feature type="coiled-coil region" evidence="1">
    <location>
        <begin position="67"/>
        <end position="101"/>
    </location>
</feature>
<evidence type="ECO:0000313" key="3">
    <source>
        <dbReference type="Proteomes" id="UP000036403"/>
    </source>
</evidence>
<accession>A0A0J7MYU0</accession>
<evidence type="ECO:0000256" key="1">
    <source>
        <dbReference type="SAM" id="Coils"/>
    </source>
</evidence>
<comment type="caution">
    <text evidence="2">The sequence shown here is derived from an EMBL/GenBank/DDBJ whole genome shotgun (WGS) entry which is preliminary data.</text>
</comment>
<reference evidence="2 3" key="1">
    <citation type="submission" date="2015-04" db="EMBL/GenBank/DDBJ databases">
        <title>Lasius niger genome sequencing.</title>
        <authorList>
            <person name="Konorov E.A."/>
            <person name="Nikitin M.A."/>
            <person name="Kirill M.V."/>
            <person name="Chang P."/>
        </authorList>
    </citation>
    <scope>NUCLEOTIDE SEQUENCE [LARGE SCALE GENOMIC DNA]</scope>
    <source>
        <tissue evidence="2">Whole</tissue>
    </source>
</reference>
<keyword evidence="1" id="KW-0175">Coiled coil</keyword>
<name>A0A0J7MYU0_LASNI</name>
<dbReference type="AlphaFoldDB" id="A0A0J7MYU0"/>
<protein>
    <submittedName>
        <fullName evidence="2">Vam6 vps39-like protein</fullName>
    </submittedName>
</protein>
<sequence length="159" mass="17533">VNHSQELHKTSIVSNTESSTIQRYNVEDTQKIEIGIQNNPNELGVMNDSNSNVTAITSEISTDKSISESAVLQIEDLKKKLKAANEKLQIANVVIRKVEKTKKNLLQQDEREKDCMLALDEISLTPGEQIDTSTNFPIGYATIPNSRGKSITAFSGLNS</sequence>
<keyword evidence="3" id="KW-1185">Reference proteome</keyword>
<organism evidence="2 3">
    <name type="scientific">Lasius niger</name>
    <name type="common">Black garden ant</name>
    <dbReference type="NCBI Taxonomy" id="67767"/>
    <lineage>
        <taxon>Eukaryota</taxon>
        <taxon>Metazoa</taxon>
        <taxon>Ecdysozoa</taxon>
        <taxon>Arthropoda</taxon>
        <taxon>Hexapoda</taxon>
        <taxon>Insecta</taxon>
        <taxon>Pterygota</taxon>
        <taxon>Neoptera</taxon>
        <taxon>Endopterygota</taxon>
        <taxon>Hymenoptera</taxon>
        <taxon>Apocrita</taxon>
        <taxon>Aculeata</taxon>
        <taxon>Formicoidea</taxon>
        <taxon>Formicidae</taxon>
        <taxon>Formicinae</taxon>
        <taxon>Lasius</taxon>
        <taxon>Lasius</taxon>
    </lineage>
</organism>
<proteinExistence type="predicted"/>
<dbReference type="EMBL" id="LBMM01013525">
    <property type="protein sequence ID" value="KMQ85600.1"/>
    <property type="molecule type" value="Genomic_DNA"/>
</dbReference>
<dbReference type="PaxDb" id="67767-A0A0J7MYU0"/>
<gene>
    <name evidence="2" type="ORF">RF55_15742</name>
</gene>
<evidence type="ECO:0000313" key="2">
    <source>
        <dbReference type="EMBL" id="KMQ85600.1"/>
    </source>
</evidence>
<feature type="non-terminal residue" evidence="2">
    <location>
        <position position="1"/>
    </location>
</feature>